<proteinExistence type="predicted"/>
<sequence>MYRRYAIFYTASGPFGSRGAAWLGWDIAGGQSVAHPDGLGIDLSRVTEAPRKYGFHGTLKAPFALADGHSKTSLLTAFEGFCATHRPASVDGLEIAALGRFLALVPSGDPAALNQLAEQIVRRFDAVRAPLTYADLARRRVSRLTPQQDANLVAWGYPYVMREFRFHMTLTGRLPKADLEGVRQAAVQYLDGAIPAPFTIDALSLVREREDGKFETLLRRPLTG</sequence>
<accession>A0A927HGA8</accession>
<keyword evidence="2" id="KW-1185">Reference proteome</keyword>
<dbReference type="Proteomes" id="UP000635142">
    <property type="component" value="Unassembled WGS sequence"/>
</dbReference>
<dbReference type="Gene3D" id="3.90.1140.10">
    <property type="entry name" value="Cyclic phosphodiesterase"/>
    <property type="match status" value="1"/>
</dbReference>
<dbReference type="PIRSF" id="PIRSF033328">
    <property type="entry name" value="Phest_Mll4975"/>
    <property type="match status" value="1"/>
</dbReference>
<protein>
    <submittedName>
        <fullName evidence="1">DUF1045 domain-containing protein</fullName>
    </submittedName>
</protein>
<dbReference type="EMBL" id="JACTAG010000002">
    <property type="protein sequence ID" value="MBD3665318.1"/>
    <property type="molecule type" value="Genomic_DNA"/>
</dbReference>
<dbReference type="InterPro" id="IPR009389">
    <property type="entry name" value="DUF1045"/>
</dbReference>
<reference evidence="1" key="1">
    <citation type="submission" date="2020-08" db="EMBL/GenBank/DDBJ databases">
        <title>Sulfitobacter aestuariivivens sp. nov., isolated from a tidal flat.</title>
        <authorList>
            <person name="Park S."/>
            <person name="Yoon J.-H."/>
        </authorList>
    </citation>
    <scope>NUCLEOTIDE SEQUENCE</scope>
    <source>
        <strain evidence="1">TSTF-M16</strain>
    </source>
</reference>
<evidence type="ECO:0000313" key="1">
    <source>
        <dbReference type="EMBL" id="MBD3665318.1"/>
    </source>
</evidence>
<organism evidence="1 2">
    <name type="scientific">Sulfitobacter aestuariivivens</name>
    <dbReference type="NCBI Taxonomy" id="2766981"/>
    <lineage>
        <taxon>Bacteria</taxon>
        <taxon>Pseudomonadati</taxon>
        <taxon>Pseudomonadota</taxon>
        <taxon>Alphaproteobacteria</taxon>
        <taxon>Rhodobacterales</taxon>
        <taxon>Roseobacteraceae</taxon>
        <taxon>Sulfitobacter</taxon>
    </lineage>
</organism>
<comment type="caution">
    <text evidence="1">The sequence shown here is derived from an EMBL/GenBank/DDBJ whole genome shotgun (WGS) entry which is preliminary data.</text>
</comment>
<evidence type="ECO:0000313" key="2">
    <source>
        <dbReference type="Proteomes" id="UP000635142"/>
    </source>
</evidence>
<dbReference type="AlphaFoldDB" id="A0A927HGA8"/>
<dbReference type="Pfam" id="PF06299">
    <property type="entry name" value="DUF1045"/>
    <property type="match status" value="1"/>
</dbReference>
<gene>
    <name evidence="1" type="ORF">H9Q16_15385</name>
</gene>
<name>A0A927HGA8_9RHOB</name>